<comment type="function">
    <text evidence="6">Thiol-specific peroxidase that catalyzes the reduction of hydrogen peroxide and organic hydroperoxides to water and alcohols, respectively.</text>
</comment>
<dbReference type="GO" id="GO:0005829">
    <property type="term" value="C:cytosol"/>
    <property type="evidence" value="ECO:0007669"/>
    <property type="project" value="TreeGrafter"/>
</dbReference>
<dbReference type="Pfam" id="PF00578">
    <property type="entry name" value="AhpC-TSA"/>
    <property type="match status" value="1"/>
</dbReference>
<evidence type="ECO:0000256" key="4">
    <source>
        <dbReference type="ARBA" id="ARBA00023284"/>
    </source>
</evidence>
<evidence type="ECO:0000259" key="7">
    <source>
        <dbReference type="PROSITE" id="PS51352"/>
    </source>
</evidence>
<keyword evidence="1 6" id="KW-0575">Peroxidase</keyword>
<dbReference type="SUPFAM" id="SSF52833">
    <property type="entry name" value="Thioredoxin-like"/>
    <property type="match status" value="1"/>
</dbReference>
<dbReference type="PROSITE" id="PS51352">
    <property type="entry name" value="THIOREDOXIN_2"/>
    <property type="match status" value="1"/>
</dbReference>
<protein>
    <recommendedName>
        <fullName evidence="7">Thioredoxin domain-containing protein</fullName>
    </recommendedName>
</protein>
<evidence type="ECO:0000256" key="2">
    <source>
        <dbReference type="ARBA" id="ARBA00022862"/>
    </source>
</evidence>
<dbReference type="InterPro" id="IPR036249">
    <property type="entry name" value="Thioredoxin-like_sf"/>
</dbReference>
<comment type="similarity">
    <text evidence="5">Belongs to the peroxiredoxin family. Prx6 subfamily.</text>
</comment>
<dbReference type="PANTHER" id="PTHR43503">
    <property type="entry name" value="MCG48959-RELATED"/>
    <property type="match status" value="1"/>
</dbReference>
<organism evidence="8">
    <name type="scientific">Florenciella parvula</name>
    <dbReference type="NCBI Taxonomy" id="236787"/>
    <lineage>
        <taxon>Eukaryota</taxon>
        <taxon>Sar</taxon>
        <taxon>Stramenopiles</taxon>
        <taxon>Ochrophyta</taxon>
        <taxon>Dictyochophyceae</taxon>
        <taxon>Florenciellales</taxon>
        <taxon>Florenciella</taxon>
    </lineage>
</organism>
<keyword evidence="2 6" id="KW-0049">Antioxidant</keyword>
<dbReference type="GO" id="GO:0045454">
    <property type="term" value="P:cell redox homeostasis"/>
    <property type="evidence" value="ECO:0007669"/>
    <property type="project" value="TreeGrafter"/>
</dbReference>
<evidence type="ECO:0000256" key="1">
    <source>
        <dbReference type="ARBA" id="ARBA00022559"/>
    </source>
</evidence>
<dbReference type="InterPro" id="IPR013766">
    <property type="entry name" value="Thioredoxin_domain"/>
</dbReference>
<evidence type="ECO:0000256" key="6">
    <source>
        <dbReference type="PIRNR" id="PIRNR000239"/>
    </source>
</evidence>
<dbReference type="EMBL" id="HBGT01000624">
    <property type="protein sequence ID" value="CAD9380309.1"/>
    <property type="molecule type" value="Transcribed_RNA"/>
</dbReference>
<name>A0A7S2AXE1_9STRA</name>
<accession>A0A7S2AXE1</accession>
<dbReference type="InterPro" id="IPR000866">
    <property type="entry name" value="AhpC/TSA"/>
</dbReference>
<dbReference type="Gene3D" id="3.30.1020.10">
    <property type="entry name" value="Antioxidant, Horf6, Chain A, domain2"/>
    <property type="match status" value="1"/>
</dbReference>
<keyword evidence="3 6" id="KW-0560">Oxidoreductase</keyword>
<feature type="domain" description="Thioredoxin" evidence="7">
    <location>
        <begin position="3"/>
        <end position="165"/>
    </location>
</feature>
<proteinExistence type="inferred from homology"/>
<evidence type="ECO:0000313" key="8">
    <source>
        <dbReference type="EMBL" id="CAD9380309.1"/>
    </source>
</evidence>
<dbReference type="FunFam" id="3.40.30.10:FF:000011">
    <property type="entry name" value="Peroxiredoxin PRX1"/>
    <property type="match status" value="1"/>
</dbReference>
<gene>
    <name evidence="8" type="ORF">FPAR1323_LOCUS350</name>
</gene>
<reference evidence="8" key="1">
    <citation type="submission" date="2021-01" db="EMBL/GenBank/DDBJ databases">
        <authorList>
            <person name="Corre E."/>
            <person name="Pelletier E."/>
            <person name="Niang G."/>
            <person name="Scheremetjew M."/>
            <person name="Finn R."/>
            <person name="Kale V."/>
            <person name="Holt S."/>
            <person name="Cochrane G."/>
            <person name="Meng A."/>
            <person name="Brown T."/>
            <person name="Cohen L."/>
        </authorList>
    </citation>
    <scope>NUCLEOTIDE SEQUENCE</scope>
    <source>
        <strain evidence="8">RCC1693</strain>
    </source>
</reference>
<dbReference type="InterPro" id="IPR024706">
    <property type="entry name" value="Peroxiredoxin_AhpC-typ"/>
</dbReference>
<evidence type="ECO:0000256" key="3">
    <source>
        <dbReference type="ARBA" id="ARBA00023002"/>
    </source>
</evidence>
<dbReference type="GO" id="GO:0004601">
    <property type="term" value="F:peroxidase activity"/>
    <property type="evidence" value="ECO:0007669"/>
    <property type="project" value="UniProtKB-UniRule"/>
</dbReference>
<dbReference type="Gene3D" id="3.40.30.10">
    <property type="entry name" value="Glutaredoxin"/>
    <property type="match status" value="1"/>
</dbReference>
<sequence length="236" mass="25863">MAYLLGEKVEDVMCNTTKGVTGLYDYIGDSWCCLFSHPGDYTPVGTTELGEMARLAPQFDSRGTKVIALSCDHLANHQGWIQDVKAATGFDVNFPIIADPGRDTAAQLKMIKMEHRGADTRGLPRTVRAVLIIGPDKKVKASMQYPLSVGVNFFEILRLLDALQVSSAESVHTPVNWVKSQDVIVSPDMPTDAALEKPTFQQGLRIIDLPSRKEYLRITPDPTTAADEEEEAAAEA</sequence>
<keyword evidence="4 6" id="KW-0676">Redox-active center</keyword>
<dbReference type="PANTHER" id="PTHR43503:SF4">
    <property type="entry name" value="PEROXIREDOXIN-6"/>
    <property type="match status" value="1"/>
</dbReference>
<dbReference type="AlphaFoldDB" id="A0A7S2AXE1"/>
<dbReference type="PIRSF" id="PIRSF000239">
    <property type="entry name" value="AHPC"/>
    <property type="match status" value="1"/>
</dbReference>
<evidence type="ECO:0000256" key="5">
    <source>
        <dbReference type="ARBA" id="ARBA00025719"/>
    </source>
</evidence>
<dbReference type="GO" id="GO:0005739">
    <property type="term" value="C:mitochondrion"/>
    <property type="evidence" value="ECO:0007669"/>
    <property type="project" value="TreeGrafter"/>
</dbReference>